<evidence type="ECO:0000256" key="7">
    <source>
        <dbReference type="ARBA" id="ARBA00023136"/>
    </source>
</evidence>
<evidence type="ECO:0000256" key="5">
    <source>
        <dbReference type="ARBA" id="ARBA00022692"/>
    </source>
</evidence>
<evidence type="ECO:0000256" key="6">
    <source>
        <dbReference type="ARBA" id="ARBA00022989"/>
    </source>
</evidence>
<organism evidence="9 10">
    <name type="scientific">Kineococcus rhizosphaerae</name>
    <dbReference type="NCBI Taxonomy" id="559628"/>
    <lineage>
        <taxon>Bacteria</taxon>
        <taxon>Bacillati</taxon>
        <taxon>Actinomycetota</taxon>
        <taxon>Actinomycetes</taxon>
        <taxon>Kineosporiales</taxon>
        <taxon>Kineosporiaceae</taxon>
        <taxon>Kineococcus</taxon>
    </lineage>
</organism>
<protein>
    <submittedName>
        <fullName evidence="9">Nicotinamide mononucleotide transporter</fullName>
    </submittedName>
</protein>
<dbReference type="RefSeq" id="WP_106208416.1">
    <property type="nucleotide sequence ID" value="NZ_PVZF01000002.1"/>
</dbReference>
<dbReference type="EMBL" id="PVZF01000002">
    <property type="protein sequence ID" value="PRY17560.1"/>
    <property type="molecule type" value="Genomic_DNA"/>
</dbReference>
<accession>A0A2T0R8V2</accession>
<comment type="caution">
    <text evidence="9">The sequence shown here is derived from an EMBL/GenBank/DDBJ whole genome shotgun (WGS) entry which is preliminary data.</text>
</comment>
<evidence type="ECO:0000256" key="2">
    <source>
        <dbReference type="ARBA" id="ARBA00006669"/>
    </source>
</evidence>
<reference evidence="9 10" key="1">
    <citation type="submission" date="2018-03" db="EMBL/GenBank/DDBJ databases">
        <title>Genomic Encyclopedia of Archaeal and Bacterial Type Strains, Phase II (KMG-II): from individual species to whole genera.</title>
        <authorList>
            <person name="Goeker M."/>
        </authorList>
    </citation>
    <scope>NUCLEOTIDE SEQUENCE [LARGE SCALE GENOMIC DNA]</scope>
    <source>
        <strain evidence="9 10">DSM 19711</strain>
    </source>
</reference>
<dbReference type="PANTHER" id="PTHR36122">
    <property type="entry name" value="NICOTINAMIDE RIBOSIDE TRANSPORTER PNUC"/>
    <property type="match status" value="1"/>
</dbReference>
<feature type="transmembrane region" description="Helical" evidence="8">
    <location>
        <begin position="106"/>
        <end position="124"/>
    </location>
</feature>
<dbReference type="GO" id="GO:0005886">
    <property type="term" value="C:plasma membrane"/>
    <property type="evidence" value="ECO:0007669"/>
    <property type="project" value="UniProtKB-SubCell"/>
</dbReference>
<dbReference type="Proteomes" id="UP000238083">
    <property type="component" value="Unassembled WGS sequence"/>
</dbReference>
<dbReference type="Pfam" id="PF04973">
    <property type="entry name" value="NMN_transporter"/>
    <property type="match status" value="1"/>
</dbReference>
<keyword evidence="10" id="KW-1185">Reference proteome</keyword>
<comment type="subcellular location">
    <subcellularLocation>
        <location evidence="1">Cell membrane</location>
        <topology evidence="1">Multi-pass membrane protein</topology>
    </subcellularLocation>
</comment>
<keyword evidence="5 8" id="KW-0812">Transmembrane</keyword>
<feature type="transmembrane region" description="Helical" evidence="8">
    <location>
        <begin position="20"/>
        <end position="39"/>
    </location>
</feature>
<keyword evidence="4" id="KW-1003">Cell membrane</keyword>
<evidence type="ECO:0000256" key="8">
    <source>
        <dbReference type="SAM" id="Phobius"/>
    </source>
</evidence>
<keyword evidence="6 8" id="KW-1133">Transmembrane helix</keyword>
<keyword evidence="7 8" id="KW-0472">Membrane</keyword>
<evidence type="ECO:0000256" key="3">
    <source>
        <dbReference type="ARBA" id="ARBA00022448"/>
    </source>
</evidence>
<dbReference type="GO" id="GO:0034257">
    <property type="term" value="F:nicotinamide riboside transmembrane transporter activity"/>
    <property type="evidence" value="ECO:0007669"/>
    <property type="project" value="InterPro"/>
</dbReference>
<proteinExistence type="inferred from homology"/>
<keyword evidence="3" id="KW-0813">Transport</keyword>
<feature type="transmembrane region" description="Helical" evidence="8">
    <location>
        <begin position="177"/>
        <end position="196"/>
    </location>
</feature>
<dbReference type="NCBIfam" id="TIGR01528">
    <property type="entry name" value="NMN_trans_PnuC"/>
    <property type="match status" value="1"/>
</dbReference>
<evidence type="ECO:0000313" key="10">
    <source>
        <dbReference type="Proteomes" id="UP000238083"/>
    </source>
</evidence>
<dbReference type="OrthoDB" id="9791248at2"/>
<feature type="transmembrane region" description="Helical" evidence="8">
    <location>
        <begin position="69"/>
        <end position="86"/>
    </location>
</feature>
<evidence type="ECO:0000256" key="1">
    <source>
        <dbReference type="ARBA" id="ARBA00004651"/>
    </source>
</evidence>
<feature type="transmembrane region" description="Helical" evidence="8">
    <location>
        <begin position="46"/>
        <end position="63"/>
    </location>
</feature>
<evidence type="ECO:0000313" key="9">
    <source>
        <dbReference type="EMBL" id="PRY17560.1"/>
    </source>
</evidence>
<sequence length="211" mass="23255">MHALLDWLNSPALVAFEVPTTWAEVLGFASGALCVWFVARQNVWNWPLGIANNLLWILLFASAGLFADSGLQVVYVVLAVWGWNQWLRGGAGRTELEVTRTSGRQWIALALAGVLGVVGLDLFLEHLTSSTVPLADAVTTTLSLLATWGQCRKKVESWWLWIAADVVYVPLYQHKGLTLTAVLYVGFLALCVKGLLEWRRDLAPRRVAVAA</sequence>
<name>A0A2T0R8V2_9ACTN</name>
<gene>
    <name evidence="9" type="ORF">CLV37_102523</name>
</gene>
<dbReference type="PANTHER" id="PTHR36122:SF2">
    <property type="entry name" value="NICOTINAMIDE RIBOSIDE TRANSPORTER PNUC"/>
    <property type="match status" value="1"/>
</dbReference>
<dbReference type="InterPro" id="IPR006419">
    <property type="entry name" value="NMN_transpt_PnuC"/>
</dbReference>
<evidence type="ECO:0000256" key="4">
    <source>
        <dbReference type="ARBA" id="ARBA00022475"/>
    </source>
</evidence>
<comment type="similarity">
    <text evidence="2">Belongs to the nicotinamide ribonucleoside (NR) uptake permease (TC 4.B.1) family.</text>
</comment>
<dbReference type="AlphaFoldDB" id="A0A2T0R8V2"/>